<sequence>MKKSKLIGIAAISLIALLSLTACGSESQNENTSKKNHAEKISRVSDKKKPTKEDRKSEDKIETKPVSEPDESTSVTSDNNVQTDTTATQPTNSVPAEYTRALEEARSYSELLHMSKKGLYDQLVSAYGENLSPEAAQYAVDNLNVNYNANALATAKNYQEMDMSPEEIRDQLTSEYGEGFTPEEANYAIQYLNS</sequence>
<feature type="domain" description="Putative host cell surface-exposed lipoprotein Ltp-like HTH region" evidence="3">
    <location>
        <begin position="146"/>
        <end position="190"/>
    </location>
</feature>
<dbReference type="Gene3D" id="1.10.10.10">
    <property type="entry name" value="Winged helix-like DNA-binding domain superfamily/Winged helix DNA-binding domain"/>
    <property type="match status" value="2"/>
</dbReference>
<dbReference type="EMBL" id="VDFN01000007">
    <property type="protein sequence ID" value="MQS45537.1"/>
    <property type="molecule type" value="Genomic_DNA"/>
</dbReference>
<protein>
    <recommendedName>
        <fullName evidence="3">Putative host cell surface-exposed lipoprotein Ltp-like HTH region domain-containing protein</fullName>
    </recommendedName>
</protein>
<feature type="region of interest" description="Disordered" evidence="1">
    <location>
        <begin position="24"/>
        <end position="96"/>
    </location>
</feature>
<evidence type="ECO:0000313" key="4">
    <source>
        <dbReference type="EMBL" id="MQS45537.1"/>
    </source>
</evidence>
<comment type="caution">
    <text evidence="4">The sequence shown here is derived from an EMBL/GenBank/DDBJ whole genome shotgun (WGS) entry which is preliminary data.</text>
</comment>
<proteinExistence type="predicted"/>
<dbReference type="InterPro" id="IPR036388">
    <property type="entry name" value="WH-like_DNA-bd_sf"/>
</dbReference>
<feature type="chain" id="PRO_5047504246" description="Putative host cell surface-exposed lipoprotein Ltp-like HTH region domain-containing protein" evidence="2">
    <location>
        <begin position="25"/>
        <end position="194"/>
    </location>
</feature>
<organism evidence="4 5">
    <name type="scientific">Companilactobacillus mishanensis</name>
    <dbReference type="NCBI Taxonomy" id="2486008"/>
    <lineage>
        <taxon>Bacteria</taxon>
        <taxon>Bacillati</taxon>
        <taxon>Bacillota</taxon>
        <taxon>Bacilli</taxon>
        <taxon>Lactobacillales</taxon>
        <taxon>Lactobacillaceae</taxon>
        <taxon>Companilactobacillus</taxon>
    </lineage>
</organism>
<name>A0ABW9P8P8_9LACO</name>
<dbReference type="InterPro" id="IPR011434">
    <property type="entry name" value="Ltp-like_HTH"/>
</dbReference>
<dbReference type="RefSeq" id="WP_125705466.1">
    <property type="nucleotide sequence ID" value="NZ_JBHTOO010000027.1"/>
</dbReference>
<dbReference type="Proteomes" id="UP000436655">
    <property type="component" value="Unassembled WGS sequence"/>
</dbReference>
<evidence type="ECO:0000259" key="3">
    <source>
        <dbReference type="Pfam" id="PF07553"/>
    </source>
</evidence>
<dbReference type="Pfam" id="PF07553">
    <property type="entry name" value="Lipoprotein_Ltp"/>
    <property type="match status" value="2"/>
</dbReference>
<keyword evidence="5" id="KW-1185">Reference proteome</keyword>
<feature type="domain" description="Putative host cell surface-exposed lipoprotein Ltp-like HTH region" evidence="3">
    <location>
        <begin position="97"/>
        <end position="143"/>
    </location>
</feature>
<feature type="compositionally biased region" description="Basic and acidic residues" evidence="1">
    <location>
        <begin position="32"/>
        <end position="67"/>
    </location>
</feature>
<keyword evidence="2" id="KW-0732">Signal</keyword>
<evidence type="ECO:0000313" key="5">
    <source>
        <dbReference type="Proteomes" id="UP000436655"/>
    </source>
</evidence>
<reference evidence="4 5" key="1">
    <citation type="journal article" date="2019" name="Syst. Appl. Microbiol.">
        <title>Polyphasic characterization of two novel Lactobacillus spp. isolated from blown salami packages: Description of Lactobacillus halodurans sp. nov. and Lactobacillus salsicarnum sp. nov.</title>
        <authorList>
            <person name="Schuster J.A."/>
            <person name="Klingl A."/>
            <person name="Vogel R.F."/>
            <person name="Ehrmann M.A."/>
        </authorList>
    </citation>
    <scope>NUCLEOTIDE SEQUENCE [LARGE SCALE GENOMIC DNA]</scope>
    <source>
        <strain evidence="4 5">TMW 1.2098</strain>
    </source>
</reference>
<accession>A0ABW9P8P8</accession>
<gene>
    <name evidence="4" type="ORF">FHL03_08575</name>
</gene>
<dbReference type="PROSITE" id="PS51257">
    <property type="entry name" value="PROKAR_LIPOPROTEIN"/>
    <property type="match status" value="1"/>
</dbReference>
<feature type="compositionally biased region" description="Polar residues" evidence="1">
    <location>
        <begin position="72"/>
        <end position="94"/>
    </location>
</feature>
<evidence type="ECO:0000256" key="2">
    <source>
        <dbReference type="SAM" id="SignalP"/>
    </source>
</evidence>
<feature type="signal peptide" evidence="2">
    <location>
        <begin position="1"/>
        <end position="24"/>
    </location>
</feature>
<evidence type="ECO:0000256" key="1">
    <source>
        <dbReference type="SAM" id="MobiDB-lite"/>
    </source>
</evidence>